<gene>
    <name evidence="2" type="ORF">H2C83_09145</name>
</gene>
<protein>
    <submittedName>
        <fullName evidence="2">DUF559 domain-containing protein</fullName>
    </submittedName>
</protein>
<dbReference type="InterPro" id="IPR049468">
    <property type="entry name" value="Restrct_endonuc-II-like_dom"/>
</dbReference>
<reference evidence="2 3" key="1">
    <citation type="submission" date="2020-07" db="EMBL/GenBank/DDBJ databases">
        <title>Thermoactinomyces phylogeny.</title>
        <authorList>
            <person name="Dunlap C."/>
        </authorList>
    </citation>
    <scope>NUCLEOTIDE SEQUENCE [LARGE SCALE GENOMIC DNA]</scope>
    <source>
        <strain evidence="2 3">AMNI-1</strain>
    </source>
</reference>
<comment type="caution">
    <text evidence="2">The sequence shown here is derived from an EMBL/GenBank/DDBJ whole genome shotgun (WGS) entry which is preliminary data.</text>
</comment>
<proteinExistence type="predicted"/>
<accession>A0A7W1XSN9</accession>
<dbReference type="RefSeq" id="WP_181740031.1">
    <property type="nucleotide sequence ID" value="NZ_JACEOL010000030.1"/>
</dbReference>
<feature type="domain" description="Restriction endonuclease type II-like" evidence="1">
    <location>
        <begin position="47"/>
        <end position="135"/>
    </location>
</feature>
<dbReference type="AlphaFoldDB" id="A0A7W1XSN9"/>
<name>A0A7W1XSN9_9BACL</name>
<evidence type="ECO:0000313" key="3">
    <source>
        <dbReference type="Proteomes" id="UP000538292"/>
    </source>
</evidence>
<dbReference type="Pfam" id="PF18741">
    <property type="entry name" value="MTES_1575"/>
    <property type="match status" value="1"/>
</dbReference>
<evidence type="ECO:0000313" key="2">
    <source>
        <dbReference type="EMBL" id="MBA4602475.1"/>
    </source>
</evidence>
<organism evidence="2 3">
    <name type="scientific">Thermoactinomyces mirandus</name>
    <dbReference type="NCBI Taxonomy" id="2756294"/>
    <lineage>
        <taxon>Bacteria</taxon>
        <taxon>Bacillati</taxon>
        <taxon>Bacillota</taxon>
        <taxon>Bacilli</taxon>
        <taxon>Bacillales</taxon>
        <taxon>Thermoactinomycetaceae</taxon>
        <taxon>Thermoactinomyces</taxon>
    </lineage>
</organism>
<dbReference type="Proteomes" id="UP000538292">
    <property type="component" value="Unassembled WGS sequence"/>
</dbReference>
<dbReference type="Gene3D" id="3.40.960.10">
    <property type="entry name" value="VSR Endonuclease"/>
    <property type="match status" value="1"/>
</dbReference>
<sequence length="176" mass="21075">MPPIKIKIIRKINFIKAVGHYIRIWRKEKKMPDWQLAKVTDKNFYIEKKLYLALKNAGYKVKTHVIFGSYEVDLYLPKHKLVIEADGYTFHNSPEQKERDRMKEQILKKKYKLKVKRFTSKQITKRTDWCVEKVAELTGRPRQSIWKKFGQLIIDVGDLALTVIKDLFQKESQHKR</sequence>
<dbReference type="EMBL" id="JACEOL010000030">
    <property type="protein sequence ID" value="MBA4602475.1"/>
    <property type="molecule type" value="Genomic_DNA"/>
</dbReference>
<keyword evidence="3" id="KW-1185">Reference proteome</keyword>
<dbReference type="InterPro" id="IPR011335">
    <property type="entry name" value="Restrct_endonuc-II-like"/>
</dbReference>
<dbReference type="SUPFAM" id="SSF52980">
    <property type="entry name" value="Restriction endonuclease-like"/>
    <property type="match status" value="1"/>
</dbReference>
<evidence type="ECO:0000259" key="1">
    <source>
        <dbReference type="Pfam" id="PF18741"/>
    </source>
</evidence>